<dbReference type="PROSITE" id="PS50262">
    <property type="entry name" value="G_PROTEIN_RECEP_F1_2"/>
    <property type="match status" value="1"/>
</dbReference>
<organism evidence="7 8">
    <name type="scientific">Hypsibius exemplaris</name>
    <name type="common">Freshwater tardigrade</name>
    <dbReference type="NCBI Taxonomy" id="2072580"/>
    <lineage>
        <taxon>Eukaryota</taxon>
        <taxon>Metazoa</taxon>
        <taxon>Ecdysozoa</taxon>
        <taxon>Tardigrada</taxon>
        <taxon>Eutardigrada</taxon>
        <taxon>Parachela</taxon>
        <taxon>Hypsibioidea</taxon>
        <taxon>Hypsibiidae</taxon>
        <taxon>Hypsibius</taxon>
    </lineage>
</organism>
<keyword evidence="8" id="KW-1185">Reference proteome</keyword>
<name>A0A9X6NI39_HYPEX</name>
<dbReference type="Gene3D" id="1.20.1070.10">
    <property type="entry name" value="Rhodopsin 7-helix transmembrane proteins"/>
    <property type="match status" value="1"/>
</dbReference>
<feature type="domain" description="G-protein coupled receptors family 1 profile" evidence="6">
    <location>
        <begin position="1"/>
        <end position="246"/>
    </location>
</feature>
<accession>A0A9X6NI39</accession>
<proteinExistence type="predicted"/>
<evidence type="ECO:0000313" key="7">
    <source>
        <dbReference type="EMBL" id="OWA51086.1"/>
    </source>
</evidence>
<keyword evidence="4 5" id="KW-0472">Membrane</keyword>
<evidence type="ECO:0000313" key="8">
    <source>
        <dbReference type="Proteomes" id="UP000192578"/>
    </source>
</evidence>
<gene>
    <name evidence="7" type="ORF">BV898_15586</name>
</gene>
<dbReference type="AlphaFoldDB" id="A0A9X6NI39"/>
<dbReference type="SUPFAM" id="SSF81321">
    <property type="entry name" value="Family A G protein-coupled receptor-like"/>
    <property type="match status" value="1"/>
</dbReference>
<protein>
    <recommendedName>
        <fullName evidence="6">G-protein coupled receptors family 1 profile domain-containing protein</fullName>
    </recommendedName>
</protein>
<evidence type="ECO:0000259" key="6">
    <source>
        <dbReference type="PROSITE" id="PS50262"/>
    </source>
</evidence>
<dbReference type="GO" id="GO:0016020">
    <property type="term" value="C:membrane"/>
    <property type="evidence" value="ECO:0007669"/>
    <property type="project" value="UniProtKB-SubCell"/>
</dbReference>
<evidence type="ECO:0000256" key="1">
    <source>
        <dbReference type="ARBA" id="ARBA00004370"/>
    </source>
</evidence>
<feature type="transmembrane region" description="Helical" evidence="5">
    <location>
        <begin position="43"/>
        <end position="67"/>
    </location>
</feature>
<evidence type="ECO:0000256" key="4">
    <source>
        <dbReference type="ARBA" id="ARBA00023136"/>
    </source>
</evidence>
<dbReference type="EMBL" id="MTYJ01000214">
    <property type="protein sequence ID" value="OWA51086.1"/>
    <property type="molecule type" value="Genomic_DNA"/>
</dbReference>
<feature type="transmembrane region" description="Helical" evidence="5">
    <location>
        <begin position="153"/>
        <end position="174"/>
    </location>
</feature>
<keyword evidence="3 5" id="KW-1133">Transmembrane helix</keyword>
<dbReference type="InterPro" id="IPR017452">
    <property type="entry name" value="GPCR_Rhodpsn_7TM"/>
</dbReference>
<comment type="caution">
    <text evidence="7">The sequence shown here is derived from an EMBL/GenBank/DDBJ whole genome shotgun (WGS) entry which is preliminary data.</text>
</comment>
<reference evidence="8" key="1">
    <citation type="submission" date="2017-01" db="EMBL/GenBank/DDBJ databases">
        <title>Comparative genomics of anhydrobiosis in the tardigrade Hypsibius dujardini.</title>
        <authorList>
            <person name="Yoshida Y."/>
            <person name="Koutsovoulos G."/>
            <person name="Laetsch D."/>
            <person name="Stevens L."/>
            <person name="Kumar S."/>
            <person name="Horikawa D."/>
            <person name="Ishino K."/>
            <person name="Komine S."/>
            <person name="Tomita M."/>
            <person name="Blaxter M."/>
            <person name="Arakawa K."/>
        </authorList>
    </citation>
    <scope>NUCLEOTIDE SEQUENCE [LARGE SCALE GENOMIC DNA]</scope>
    <source>
        <strain evidence="8">Z151</strain>
    </source>
</reference>
<evidence type="ECO:0000256" key="5">
    <source>
        <dbReference type="SAM" id="Phobius"/>
    </source>
</evidence>
<comment type="subcellular location">
    <subcellularLocation>
        <location evidence="1">Membrane</location>
    </subcellularLocation>
</comment>
<feature type="transmembrane region" description="Helical" evidence="5">
    <location>
        <begin position="12"/>
        <end position="31"/>
    </location>
</feature>
<dbReference type="Proteomes" id="UP000192578">
    <property type="component" value="Unassembled WGS sequence"/>
</dbReference>
<feature type="transmembrane region" description="Helical" evidence="5">
    <location>
        <begin position="88"/>
        <end position="105"/>
    </location>
</feature>
<evidence type="ECO:0000256" key="2">
    <source>
        <dbReference type="ARBA" id="ARBA00022692"/>
    </source>
</evidence>
<keyword evidence="2 5" id="KW-0812">Transmembrane</keyword>
<evidence type="ECO:0000256" key="3">
    <source>
        <dbReference type="ARBA" id="ARBA00022989"/>
    </source>
</evidence>
<sequence>MRGIFVISMATSDSLSMLLFLPKYLTVYAYYIGLPENTYPSNLVGHAVLTWLSYSFSHSSDLLIFLFSCERLLACRWPVYHKTLEQRFGVAILLVASVVVLGPLLRLQYITDRVHTHANEHVHLLCGRHKLVDGYDHPSWLLKWRDIDLVGRVALQVLMAIAVLCMNVWIVVILRSRSKRSSSTALCSHRGTVSVTTADVRLIGSSLLFIAMQFGYLPQASVSPEVYETLESLVLWLIWPIIRWTF</sequence>